<comment type="similarity">
    <text evidence="1 2">Belongs to the outer membrane factor (OMF) (TC 1.B.17) family.</text>
</comment>
<dbReference type="AlphaFoldDB" id="A0A318SC20"/>
<dbReference type="EMBL" id="QJTC01000032">
    <property type="protein sequence ID" value="PYE73779.1"/>
    <property type="molecule type" value="Genomic_DNA"/>
</dbReference>
<evidence type="ECO:0000256" key="2">
    <source>
        <dbReference type="RuleBase" id="RU362097"/>
    </source>
</evidence>
<dbReference type="Gene3D" id="2.20.200.10">
    <property type="entry name" value="Outer membrane efflux proteins (OEP)"/>
    <property type="match status" value="1"/>
</dbReference>
<accession>A0A318SC20</accession>
<dbReference type="Pfam" id="PF02321">
    <property type="entry name" value="OEP"/>
    <property type="match status" value="2"/>
</dbReference>
<evidence type="ECO:0000313" key="4">
    <source>
        <dbReference type="EMBL" id="PYE73779.1"/>
    </source>
</evidence>
<protein>
    <submittedName>
        <fullName evidence="4">Multidrug efflux system outer membrane protein</fullName>
    </submittedName>
</protein>
<keyword evidence="2" id="KW-0449">Lipoprotein</keyword>
<dbReference type="GO" id="GO:0015562">
    <property type="term" value="F:efflux transmembrane transporter activity"/>
    <property type="evidence" value="ECO:0007669"/>
    <property type="project" value="InterPro"/>
</dbReference>
<dbReference type="SUPFAM" id="SSF56954">
    <property type="entry name" value="Outer membrane efflux proteins (OEP)"/>
    <property type="match status" value="1"/>
</dbReference>
<dbReference type="InterPro" id="IPR003423">
    <property type="entry name" value="OMP_efflux"/>
</dbReference>
<dbReference type="PANTHER" id="PTHR30203">
    <property type="entry name" value="OUTER MEMBRANE CATION EFFLUX PROTEIN"/>
    <property type="match status" value="1"/>
</dbReference>
<dbReference type="Proteomes" id="UP000247540">
    <property type="component" value="Unassembled WGS sequence"/>
</dbReference>
<evidence type="ECO:0000256" key="1">
    <source>
        <dbReference type="ARBA" id="ARBA00007613"/>
    </source>
</evidence>
<dbReference type="NCBIfam" id="TIGR01845">
    <property type="entry name" value="outer_NodT"/>
    <property type="match status" value="1"/>
</dbReference>
<dbReference type="PANTHER" id="PTHR30203:SF32">
    <property type="entry name" value="CATION EFFLUX SYSTEM PROTEIN CUSC"/>
    <property type="match status" value="1"/>
</dbReference>
<comment type="caution">
    <text evidence="4">The sequence shown here is derived from an EMBL/GenBank/DDBJ whole genome shotgun (WGS) entry which is preliminary data.</text>
</comment>
<dbReference type="RefSeq" id="WP_233504553.1">
    <property type="nucleotide sequence ID" value="NZ_JAMOFZ010000031.1"/>
</dbReference>
<feature type="region of interest" description="Disordered" evidence="3">
    <location>
        <begin position="149"/>
        <end position="169"/>
    </location>
</feature>
<reference evidence="4 5" key="1">
    <citation type="submission" date="2018-06" db="EMBL/GenBank/DDBJ databases">
        <title>Genomic Encyclopedia of Type Strains, Phase III (KMG-III): the genomes of soil and plant-associated and newly described type strains.</title>
        <authorList>
            <person name="Whitman W."/>
        </authorList>
    </citation>
    <scope>NUCLEOTIDE SEQUENCE [LARGE SCALE GENOMIC DNA]</scope>
    <source>
        <strain evidence="4 5">CECT 7646</strain>
    </source>
</reference>
<evidence type="ECO:0000256" key="3">
    <source>
        <dbReference type="SAM" id="MobiDB-lite"/>
    </source>
</evidence>
<sequence>MSARDTAPAPTAALRPTTLAMTRALSATRPLPGHPACGLRAALRLTVLCGAALVAACGSLAPAYRQPAAPIPADWKPGAAAPVAGAPAATATPPQELAWRDFFLDPRLRTVVGLALENNRDLRVAALNIERARAQYGIQRANLFPSVNASGGASRSRTAADTAASGRSATGNQFSAGVGFASYELDLFGRLNNLNDAALQTFFSTADTRRSVQISLVGDTATAWLTLAADLRRLQLAQETLESQQASYELTRRAHDLGAESGLTLAQARTTVDAARSDVAGFTRQAAQDRNALALLVGAPVDDALLPAAEDVTVPAAALVAVPAGLPSELLQSRPDVLAAEHTLQGAGASIGAARAAFFPRITLTASAGSASRDLDRLFAGGNGTWSFSPQIVLPIFTAGALRASLDVALITRDINVAQYEKTLQTAFREVSDALDARANLGEQLDAQRSLRDASATVLQLSQARFRTGLDSYLDVLVSQRAFYTAGQNLITLQLAEQANRITLYRVMGGGA</sequence>
<keyword evidence="2" id="KW-0564">Palmitate</keyword>
<keyword evidence="5" id="KW-1185">Reference proteome</keyword>
<keyword evidence="2" id="KW-1134">Transmembrane beta strand</keyword>
<comment type="subcellular location">
    <subcellularLocation>
        <location evidence="2">Cell membrane</location>
        <topology evidence="2">Lipid-anchor</topology>
    </subcellularLocation>
</comment>
<dbReference type="InterPro" id="IPR010131">
    <property type="entry name" value="MdtP/NodT-like"/>
</dbReference>
<keyword evidence="2" id="KW-0472">Membrane</keyword>
<evidence type="ECO:0000313" key="5">
    <source>
        <dbReference type="Proteomes" id="UP000247540"/>
    </source>
</evidence>
<proteinExistence type="inferred from homology"/>
<dbReference type="Gene3D" id="1.20.1600.10">
    <property type="entry name" value="Outer membrane efflux proteins (OEP)"/>
    <property type="match status" value="1"/>
</dbReference>
<name>A0A318SC20_9BURK</name>
<dbReference type="GO" id="GO:0005886">
    <property type="term" value="C:plasma membrane"/>
    <property type="evidence" value="ECO:0007669"/>
    <property type="project" value="UniProtKB-SubCell"/>
</dbReference>
<keyword evidence="2" id="KW-0812">Transmembrane</keyword>
<organism evidence="4 5">
    <name type="scientific">Xylophilus ampelinus</name>
    <dbReference type="NCBI Taxonomy" id="54067"/>
    <lineage>
        <taxon>Bacteria</taxon>
        <taxon>Pseudomonadati</taxon>
        <taxon>Pseudomonadota</taxon>
        <taxon>Betaproteobacteria</taxon>
        <taxon>Burkholderiales</taxon>
        <taxon>Xylophilus</taxon>
    </lineage>
</organism>
<gene>
    <name evidence="4" type="ORF">DFQ15_13216</name>
</gene>